<feature type="compositionally biased region" description="Gly residues" evidence="1">
    <location>
        <begin position="115"/>
        <end position="124"/>
    </location>
</feature>
<feature type="compositionally biased region" description="Gly residues" evidence="1">
    <location>
        <begin position="96"/>
        <end position="108"/>
    </location>
</feature>
<accession>A0A9P0IJI7</accession>
<gene>
    <name evidence="3" type="ORF">CHIRRI_LOCUS306</name>
</gene>
<sequence length="140" mass="14893">MKFLIIFALFAAVAYALPIESYGQDQEVADPLLFVADLEANNSDYESVDDVRQKRQFVGLPNPASYPGQGGQYPHQGGGYPQQGGGYPQQGAGYPQQGGGYPQQGGGYPQQQGQYQGGGFGTGNQHGHHGNHGHHGHHGK</sequence>
<feature type="compositionally biased region" description="Basic residues" evidence="1">
    <location>
        <begin position="126"/>
        <end position="140"/>
    </location>
</feature>
<reference evidence="3" key="1">
    <citation type="submission" date="2022-01" db="EMBL/GenBank/DDBJ databases">
        <authorList>
            <person name="King R."/>
        </authorList>
    </citation>
    <scope>NUCLEOTIDE SEQUENCE</scope>
</reference>
<dbReference type="InterPro" id="IPR010800">
    <property type="entry name" value="GRP"/>
</dbReference>
<evidence type="ECO:0000313" key="3">
    <source>
        <dbReference type="EMBL" id="CAH1707541.1"/>
    </source>
</evidence>
<evidence type="ECO:0000256" key="1">
    <source>
        <dbReference type="SAM" id="MobiDB-lite"/>
    </source>
</evidence>
<reference evidence="3" key="2">
    <citation type="submission" date="2022-10" db="EMBL/GenBank/DDBJ databases">
        <authorList>
            <consortium name="ENA_rothamsted_submissions"/>
            <consortium name="culmorum"/>
            <person name="King R."/>
        </authorList>
    </citation>
    <scope>NUCLEOTIDE SEQUENCE</scope>
</reference>
<dbReference type="Proteomes" id="UP001153620">
    <property type="component" value="Chromosome 1"/>
</dbReference>
<keyword evidence="4" id="KW-1185">Reference proteome</keyword>
<keyword evidence="2" id="KW-0732">Signal</keyword>
<organism evidence="3 4">
    <name type="scientific">Chironomus riparius</name>
    <dbReference type="NCBI Taxonomy" id="315576"/>
    <lineage>
        <taxon>Eukaryota</taxon>
        <taxon>Metazoa</taxon>
        <taxon>Ecdysozoa</taxon>
        <taxon>Arthropoda</taxon>
        <taxon>Hexapoda</taxon>
        <taxon>Insecta</taxon>
        <taxon>Pterygota</taxon>
        <taxon>Neoptera</taxon>
        <taxon>Endopterygota</taxon>
        <taxon>Diptera</taxon>
        <taxon>Nematocera</taxon>
        <taxon>Chironomoidea</taxon>
        <taxon>Chironomidae</taxon>
        <taxon>Chironominae</taxon>
        <taxon>Chironomus</taxon>
    </lineage>
</organism>
<dbReference type="EMBL" id="OU895877">
    <property type="protein sequence ID" value="CAH1707541.1"/>
    <property type="molecule type" value="Genomic_DNA"/>
</dbReference>
<proteinExistence type="predicted"/>
<protein>
    <submittedName>
        <fullName evidence="3">Uncharacterized protein</fullName>
    </submittedName>
</protein>
<dbReference type="Pfam" id="PF07172">
    <property type="entry name" value="GRP"/>
    <property type="match status" value="1"/>
</dbReference>
<feature type="signal peptide" evidence="2">
    <location>
        <begin position="1"/>
        <end position="16"/>
    </location>
</feature>
<feature type="compositionally biased region" description="Gly residues" evidence="1">
    <location>
        <begin position="68"/>
        <end position="88"/>
    </location>
</feature>
<dbReference type="AlphaFoldDB" id="A0A9P0IJI7"/>
<feature type="chain" id="PRO_5040213661" evidence="2">
    <location>
        <begin position="17"/>
        <end position="140"/>
    </location>
</feature>
<feature type="region of interest" description="Disordered" evidence="1">
    <location>
        <begin position="58"/>
        <end position="140"/>
    </location>
</feature>
<name>A0A9P0IJI7_9DIPT</name>
<evidence type="ECO:0000256" key="2">
    <source>
        <dbReference type="SAM" id="SignalP"/>
    </source>
</evidence>
<evidence type="ECO:0000313" key="4">
    <source>
        <dbReference type="Proteomes" id="UP001153620"/>
    </source>
</evidence>